<evidence type="ECO:0000256" key="5">
    <source>
        <dbReference type="ARBA" id="ARBA00023136"/>
    </source>
</evidence>
<sequence>MLIAMIINLGFSLFTLKNMSETHEMHLDLISVFLSTLAFAGFLYGFSRTSYAGFSDVTLWFVLVISTLALGAYIVRQRQLEEPMLNFDVLKERIFLQSCLIIMIMFVIFNASMTLMPFFIQKVSGMTAFQSGLLLLPGGLMMGILAPVTGSLFEKVGEGFWPLLVWR</sequence>
<evidence type="ECO:0000256" key="2">
    <source>
        <dbReference type="ARBA" id="ARBA00022448"/>
    </source>
</evidence>
<evidence type="ECO:0000313" key="8">
    <source>
        <dbReference type="Proteomes" id="UP000394068"/>
    </source>
</evidence>
<feature type="transmembrane region" description="Helical" evidence="6">
    <location>
        <begin position="95"/>
        <end position="120"/>
    </location>
</feature>
<evidence type="ECO:0000256" key="4">
    <source>
        <dbReference type="ARBA" id="ARBA00022989"/>
    </source>
</evidence>
<comment type="subcellular location">
    <subcellularLocation>
        <location evidence="1">Membrane</location>
        <topology evidence="1">Multi-pass membrane protein</topology>
    </subcellularLocation>
</comment>
<proteinExistence type="predicted"/>
<evidence type="ECO:0000256" key="1">
    <source>
        <dbReference type="ARBA" id="ARBA00004141"/>
    </source>
</evidence>
<feature type="transmembrane region" description="Helical" evidence="6">
    <location>
        <begin position="132"/>
        <end position="153"/>
    </location>
</feature>
<name>A0A4U9XH63_9STRE</name>
<dbReference type="PANTHER" id="PTHR42718:SF9">
    <property type="entry name" value="MAJOR FACILITATOR SUPERFAMILY MULTIDRUG TRANSPORTER MFSC"/>
    <property type="match status" value="1"/>
</dbReference>
<keyword evidence="2" id="KW-0813">Transport</keyword>
<protein>
    <submittedName>
        <fullName evidence="7">Major facilitator superfamily protein</fullName>
    </submittedName>
</protein>
<dbReference type="GO" id="GO:0016020">
    <property type="term" value="C:membrane"/>
    <property type="evidence" value="ECO:0007669"/>
    <property type="project" value="UniProtKB-SubCell"/>
</dbReference>
<keyword evidence="4 6" id="KW-1133">Transmembrane helix</keyword>
<evidence type="ECO:0000256" key="6">
    <source>
        <dbReference type="SAM" id="Phobius"/>
    </source>
</evidence>
<accession>A0A4U9XH63</accession>
<feature type="transmembrane region" description="Helical" evidence="6">
    <location>
        <begin position="25"/>
        <end position="45"/>
    </location>
</feature>
<dbReference type="PANTHER" id="PTHR42718">
    <property type="entry name" value="MAJOR FACILITATOR SUPERFAMILY MULTIDRUG TRANSPORTER MFSC"/>
    <property type="match status" value="1"/>
</dbReference>
<evidence type="ECO:0000256" key="3">
    <source>
        <dbReference type="ARBA" id="ARBA00022692"/>
    </source>
</evidence>
<organism evidence="7 8">
    <name type="scientific">Streptococcus pseudoporcinus</name>
    <dbReference type="NCBI Taxonomy" id="361101"/>
    <lineage>
        <taxon>Bacteria</taxon>
        <taxon>Bacillati</taxon>
        <taxon>Bacillota</taxon>
        <taxon>Bacilli</taxon>
        <taxon>Lactobacillales</taxon>
        <taxon>Streptococcaceae</taxon>
        <taxon>Streptococcus</taxon>
    </lineage>
</organism>
<reference evidence="7 8" key="1">
    <citation type="submission" date="2019-05" db="EMBL/GenBank/DDBJ databases">
        <authorList>
            <consortium name="Pathogen Informatics"/>
        </authorList>
    </citation>
    <scope>NUCLEOTIDE SEQUENCE [LARGE SCALE GENOMIC DNA]</scope>
    <source>
        <strain evidence="7 8">NCTC5386</strain>
    </source>
</reference>
<dbReference type="SUPFAM" id="SSF103473">
    <property type="entry name" value="MFS general substrate transporter"/>
    <property type="match status" value="1"/>
</dbReference>
<dbReference type="AlphaFoldDB" id="A0A4U9XH63"/>
<evidence type="ECO:0000313" key="7">
    <source>
        <dbReference type="EMBL" id="VTS12410.1"/>
    </source>
</evidence>
<gene>
    <name evidence="7" type="primary">qacA</name>
    <name evidence="7" type="ORF">NCTC5386_00220</name>
</gene>
<dbReference type="InterPro" id="IPR036259">
    <property type="entry name" value="MFS_trans_sf"/>
</dbReference>
<dbReference type="Gene3D" id="1.20.1250.20">
    <property type="entry name" value="MFS general substrate transporter like domains"/>
    <property type="match status" value="1"/>
</dbReference>
<keyword evidence="3 6" id="KW-0812">Transmembrane</keyword>
<keyword evidence="5 6" id="KW-0472">Membrane</keyword>
<dbReference type="EMBL" id="CABEHT010000001">
    <property type="protein sequence ID" value="VTS12410.1"/>
    <property type="molecule type" value="Genomic_DNA"/>
</dbReference>
<dbReference type="Proteomes" id="UP000394068">
    <property type="component" value="Unassembled WGS sequence"/>
</dbReference>
<feature type="transmembrane region" description="Helical" evidence="6">
    <location>
        <begin position="57"/>
        <end position="75"/>
    </location>
</feature>